<sequence>MGHLHFHPASDSYCDDFSAAGIDLQGHFIHEMTHVWQTQTRGRWHLMLRRHPLCRYDYTLKPGWPLERYGIEQQAEIVRHAFLLRRGYAVAGISDARAYDLLVNFPGADY</sequence>
<evidence type="ECO:0000313" key="1">
    <source>
        <dbReference type="EMBL" id="GGZ95792.1"/>
    </source>
</evidence>
<evidence type="ECO:0000313" key="2">
    <source>
        <dbReference type="Proteomes" id="UP000634139"/>
    </source>
</evidence>
<dbReference type="Proteomes" id="UP000634139">
    <property type="component" value="Unassembled WGS sequence"/>
</dbReference>
<dbReference type="AlphaFoldDB" id="A0A918REM0"/>
<evidence type="ECO:0008006" key="3">
    <source>
        <dbReference type="Google" id="ProtNLM"/>
    </source>
</evidence>
<keyword evidence="2" id="KW-1185">Reference proteome</keyword>
<reference evidence="1" key="2">
    <citation type="submission" date="2020-09" db="EMBL/GenBank/DDBJ databases">
        <authorList>
            <person name="Sun Q."/>
            <person name="Kim S."/>
        </authorList>
    </citation>
    <scope>NUCLEOTIDE SEQUENCE</scope>
    <source>
        <strain evidence="1">KCTC 32422</strain>
    </source>
</reference>
<protein>
    <recommendedName>
        <fullName evidence="3">Vgr related protein</fullName>
    </recommendedName>
</protein>
<comment type="caution">
    <text evidence="1">The sequence shown here is derived from an EMBL/GenBank/DDBJ whole genome shotgun (WGS) entry which is preliminary data.</text>
</comment>
<accession>A0A918REM0</accession>
<organism evidence="1 2">
    <name type="scientific">Novosphingobium arvoryzae</name>
    <dbReference type="NCBI Taxonomy" id="1256514"/>
    <lineage>
        <taxon>Bacteria</taxon>
        <taxon>Pseudomonadati</taxon>
        <taxon>Pseudomonadota</taxon>
        <taxon>Alphaproteobacteria</taxon>
        <taxon>Sphingomonadales</taxon>
        <taxon>Sphingomonadaceae</taxon>
        <taxon>Novosphingobium</taxon>
    </lineage>
</organism>
<proteinExistence type="predicted"/>
<reference evidence="1" key="1">
    <citation type="journal article" date="2014" name="Int. J. Syst. Evol. Microbiol.">
        <title>Complete genome sequence of Corynebacterium casei LMG S-19264T (=DSM 44701T), isolated from a smear-ripened cheese.</title>
        <authorList>
            <consortium name="US DOE Joint Genome Institute (JGI-PGF)"/>
            <person name="Walter F."/>
            <person name="Albersmeier A."/>
            <person name="Kalinowski J."/>
            <person name="Ruckert C."/>
        </authorList>
    </citation>
    <scope>NUCLEOTIDE SEQUENCE</scope>
    <source>
        <strain evidence="1">KCTC 32422</strain>
    </source>
</reference>
<dbReference type="EMBL" id="BMZD01000003">
    <property type="protein sequence ID" value="GGZ95792.1"/>
    <property type="molecule type" value="Genomic_DNA"/>
</dbReference>
<name>A0A918REM0_9SPHN</name>
<gene>
    <name evidence="1" type="ORF">GCM10011617_15260</name>
</gene>